<dbReference type="InParanoid" id="E4ZHW3"/>
<dbReference type="EMBL" id="FP929065">
    <property type="protein sequence ID" value="CBX90946.1"/>
    <property type="molecule type" value="Genomic_DNA"/>
</dbReference>
<name>E4ZHW3_LEPMJ</name>
<dbReference type="HOGENOM" id="CLU_2794390_0_0_1"/>
<accession>E4ZHW3</accession>
<gene>
    <name evidence="1" type="ORF">LEMA_P059800.1</name>
</gene>
<dbReference type="OrthoDB" id="418169at2759"/>
<keyword evidence="2" id="KW-1185">Reference proteome</keyword>
<dbReference type="VEuPathDB" id="FungiDB:LEMA_P059800.1"/>
<evidence type="ECO:0000313" key="2">
    <source>
        <dbReference type="Proteomes" id="UP000002668"/>
    </source>
</evidence>
<dbReference type="Proteomes" id="UP000002668">
    <property type="component" value="Genome"/>
</dbReference>
<dbReference type="AlphaFoldDB" id="E4ZHW3"/>
<reference evidence="2" key="1">
    <citation type="journal article" date="2011" name="Nat. Commun.">
        <title>Effector diversification within compartments of the Leptosphaeria maculans genome affected by Repeat-Induced Point mutations.</title>
        <authorList>
            <person name="Rouxel T."/>
            <person name="Grandaubert J."/>
            <person name="Hane J.K."/>
            <person name="Hoede C."/>
            <person name="van de Wouw A.P."/>
            <person name="Couloux A."/>
            <person name="Dominguez V."/>
            <person name="Anthouard V."/>
            <person name="Bally P."/>
            <person name="Bourras S."/>
            <person name="Cozijnsen A.J."/>
            <person name="Ciuffetti L.M."/>
            <person name="Degrave A."/>
            <person name="Dilmaghani A."/>
            <person name="Duret L."/>
            <person name="Fudal I."/>
            <person name="Goodwin S.B."/>
            <person name="Gout L."/>
            <person name="Glaser N."/>
            <person name="Linglin J."/>
            <person name="Kema G.H.J."/>
            <person name="Lapalu N."/>
            <person name="Lawrence C.B."/>
            <person name="May K."/>
            <person name="Meyer M."/>
            <person name="Ollivier B."/>
            <person name="Poulain J."/>
            <person name="Schoch C.L."/>
            <person name="Simon A."/>
            <person name="Spatafora J.W."/>
            <person name="Stachowiak A."/>
            <person name="Turgeon B.G."/>
            <person name="Tyler B.M."/>
            <person name="Vincent D."/>
            <person name="Weissenbach J."/>
            <person name="Amselem J."/>
            <person name="Quesneville H."/>
            <person name="Oliver R.P."/>
            <person name="Wincker P."/>
            <person name="Balesdent M.-H."/>
            <person name="Howlett B.J."/>
        </authorList>
    </citation>
    <scope>NUCLEOTIDE SEQUENCE [LARGE SCALE GENOMIC DNA]</scope>
    <source>
        <strain evidence="2">JN3 / isolate v23.1.3 / race Av1-4-5-6-7-8</strain>
    </source>
</reference>
<sequence length="68" mass="7509">MGLAIGSMEDVVVKVNGIEKGHPLYERLVAIVKKTKSMSWWRKKSVQTISSGQIMDGLMGTDKDQCPT</sequence>
<evidence type="ECO:0000313" key="1">
    <source>
        <dbReference type="EMBL" id="CBX90946.1"/>
    </source>
</evidence>
<proteinExistence type="predicted"/>
<protein>
    <submittedName>
        <fullName evidence="1">Predicted protein</fullName>
    </submittedName>
</protein>
<organism evidence="2">
    <name type="scientific">Leptosphaeria maculans (strain JN3 / isolate v23.1.3 / race Av1-4-5-6-7-8)</name>
    <name type="common">Blackleg fungus</name>
    <name type="synonym">Phoma lingam</name>
    <dbReference type="NCBI Taxonomy" id="985895"/>
    <lineage>
        <taxon>Eukaryota</taxon>
        <taxon>Fungi</taxon>
        <taxon>Dikarya</taxon>
        <taxon>Ascomycota</taxon>
        <taxon>Pezizomycotina</taxon>
        <taxon>Dothideomycetes</taxon>
        <taxon>Pleosporomycetidae</taxon>
        <taxon>Pleosporales</taxon>
        <taxon>Pleosporineae</taxon>
        <taxon>Leptosphaeriaceae</taxon>
        <taxon>Plenodomus</taxon>
        <taxon>Plenodomus lingam/Leptosphaeria maculans species complex</taxon>
    </lineage>
</organism>